<accession>A0ABU4UNH5</accession>
<reference evidence="2 3" key="1">
    <citation type="submission" date="2023-11" db="EMBL/GenBank/DDBJ databases">
        <title>Lentzea sokolovensis, sp. nov., Lentzea kristufkii, sp. nov., and Lentzea miocenensis, sp. nov., rare actinobacteria from Sokolov Coal Basin, Miocene lacustrine sediment, Czech Republic.</title>
        <authorList>
            <person name="Lara A."/>
            <person name="Kotroba L."/>
            <person name="Nouioui I."/>
            <person name="Neumann-Schaal M."/>
            <person name="Mast Y."/>
            <person name="Chronakova A."/>
        </authorList>
    </citation>
    <scope>NUCLEOTIDE SEQUENCE [LARGE SCALE GENOMIC DNA]</scope>
    <source>
        <strain evidence="2 3">BCCO 10_0061</strain>
    </source>
</reference>
<dbReference type="SUPFAM" id="SSF75304">
    <property type="entry name" value="Amidase signature (AS) enzymes"/>
    <property type="match status" value="2"/>
</dbReference>
<name>A0ABU4UNH5_9PSEU</name>
<gene>
    <name evidence="2" type="ORF">SK854_01245</name>
</gene>
<comment type="similarity">
    <text evidence="1">Belongs to the amidase family.</text>
</comment>
<evidence type="ECO:0000256" key="1">
    <source>
        <dbReference type="ARBA" id="ARBA00009199"/>
    </source>
</evidence>
<proteinExistence type="inferred from homology"/>
<keyword evidence="3" id="KW-1185">Reference proteome</keyword>
<evidence type="ECO:0000313" key="3">
    <source>
        <dbReference type="Proteomes" id="UP001285352"/>
    </source>
</evidence>
<dbReference type="RefSeq" id="WP_319973070.1">
    <property type="nucleotide sequence ID" value="NZ_JAXAVU010000001.1"/>
</dbReference>
<dbReference type="PANTHER" id="PTHR11895:SF7">
    <property type="entry name" value="GLUTAMYL-TRNA(GLN) AMIDOTRANSFERASE SUBUNIT A, MITOCHONDRIAL"/>
    <property type="match status" value="1"/>
</dbReference>
<dbReference type="InterPro" id="IPR036928">
    <property type="entry name" value="AS_sf"/>
</dbReference>
<dbReference type="Proteomes" id="UP001285352">
    <property type="component" value="Unassembled WGS sequence"/>
</dbReference>
<organism evidence="2 3">
    <name type="scientific">Lentzea sokolovensis</name>
    <dbReference type="NCBI Taxonomy" id="3095429"/>
    <lineage>
        <taxon>Bacteria</taxon>
        <taxon>Bacillati</taxon>
        <taxon>Actinomycetota</taxon>
        <taxon>Actinomycetes</taxon>
        <taxon>Pseudonocardiales</taxon>
        <taxon>Pseudonocardiaceae</taxon>
        <taxon>Lentzea</taxon>
    </lineage>
</organism>
<comment type="caution">
    <text evidence="2">The sequence shown here is derived from an EMBL/GenBank/DDBJ whole genome shotgun (WGS) entry which is preliminary data.</text>
</comment>
<sequence length="88" mass="8763">MATGMVHLGIGNDSGGSLRLPAFLNGVCALKLCEASSFAGVPSVAVPTGQRDGLPTGVQVISRLYREDLALDAAAAVEVPLSPAVSAG</sequence>
<dbReference type="InterPro" id="IPR000120">
    <property type="entry name" value="Amidase"/>
</dbReference>
<protein>
    <recommendedName>
        <fullName evidence="4">Amidase domain-containing protein</fullName>
    </recommendedName>
</protein>
<dbReference type="PANTHER" id="PTHR11895">
    <property type="entry name" value="TRANSAMIDASE"/>
    <property type="match status" value="1"/>
</dbReference>
<dbReference type="EMBL" id="JAXAVU010000001">
    <property type="protein sequence ID" value="MDX8140717.1"/>
    <property type="molecule type" value="Genomic_DNA"/>
</dbReference>
<evidence type="ECO:0008006" key="4">
    <source>
        <dbReference type="Google" id="ProtNLM"/>
    </source>
</evidence>
<dbReference type="Gene3D" id="3.90.1300.10">
    <property type="entry name" value="Amidase signature (AS) domain"/>
    <property type="match status" value="2"/>
</dbReference>
<evidence type="ECO:0000313" key="2">
    <source>
        <dbReference type="EMBL" id="MDX8140717.1"/>
    </source>
</evidence>